<reference evidence="8 9" key="1">
    <citation type="submission" date="2020-08" db="EMBL/GenBank/DDBJ databases">
        <title>A Genomic Blueprint of the Chicken Gut Microbiome.</title>
        <authorList>
            <person name="Gilroy R."/>
            <person name="Ravi A."/>
            <person name="Getino M."/>
            <person name="Pursley I."/>
            <person name="Horton D.L."/>
            <person name="Alikhan N.-F."/>
            <person name="Baker D."/>
            <person name="Gharbi K."/>
            <person name="Hall N."/>
            <person name="Watson M."/>
            <person name="Adriaenssens E.M."/>
            <person name="Foster-Nyarko E."/>
            <person name="Jarju S."/>
            <person name="Secka A."/>
            <person name="Antonio M."/>
            <person name="Oren A."/>
            <person name="Chaudhuri R."/>
            <person name="La Ragione R.M."/>
            <person name="Hildebrand F."/>
            <person name="Pallen M.J."/>
        </authorList>
    </citation>
    <scope>NUCLEOTIDE SEQUENCE [LARGE SCALE GENOMIC DNA]</scope>
    <source>
        <strain evidence="8 9">Sa3CVN1</strain>
    </source>
</reference>
<dbReference type="Gene3D" id="3.40.50.300">
    <property type="entry name" value="P-loop containing nucleotide triphosphate hydrolases"/>
    <property type="match status" value="1"/>
</dbReference>
<organism evidence="8 9">
    <name type="scientific">Clostridium cibarium</name>
    <dbReference type="NCBI Taxonomy" id="2762247"/>
    <lineage>
        <taxon>Bacteria</taxon>
        <taxon>Bacillati</taxon>
        <taxon>Bacillota</taxon>
        <taxon>Clostridia</taxon>
        <taxon>Eubacteriales</taxon>
        <taxon>Clostridiaceae</taxon>
        <taxon>Clostridium</taxon>
    </lineage>
</organism>
<evidence type="ECO:0000256" key="2">
    <source>
        <dbReference type="ARBA" id="ARBA00022801"/>
    </source>
</evidence>
<feature type="domain" description="CobW C-terminal" evidence="7">
    <location>
        <begin position="234"/>
        <end position="315"/>
    </location>
</feature>
<evidence type="ECO:0000256" key="3">
    <source>
        <dbReference type="ARBA" id="ARBA00023186"/>
    </source>
</evidence>
<comment type="caution">
    <text evidence="8">The sequence shown here is derived from an EMBL/GenBank/DDBJ whole genome shotgun (WGS) entry which is preliminary data.</text>
</comment>
<comment type="similarity">
    <text evidence="4">Belongs to the SIMIBI class G3E GTPase family. ZNG1 subfamily.</text>
</comment>
<keyword evidence="2" id="KW-0378">Hydrolase</keyword>
<dbReference type="EMBL" id="JACSRA010000019">
    <property type="protein sequence ID" value="MBD7912148.1"/>
    <property type="molecule type" value="Genomic_DNA"/>
</dbReference>
<keyword evidence="9" id="KW-1185">Reference proteome</keyword>
<evidence type="ECO:0000259" key="6">
    <source>
        <dbReference type="Pfam" id="PF02492"/>
    </source>
</evidence>
<dbReference type="InterPro" id="IPR036627">
    <property type="entry name" value="CobW-likC_sf"/>
</dbReference>
<evidence type="ECO:0000259" key="7">
    <source>
        <dbReference type="Pfam" id="PF07683"/>
    </source>
</evidence>
<comment type="catalytic activity">
    <reaction evidence="5">
        <text>GTP + H2O = GDP + phosphate + H(+)</text>
        <dbReference type="Rhea" id="RHEA:19669"/>
        <dbReference type="ChEBI" id="CHEBI:15377"/>
        <dbReference type="ChEBI" id="CHEBI:15378"/>
        <dbReference type="ChEBI" id="CHEBI:37565"/>
        <dbReference type="ChEBI" id="CHEBI:43474"/>
        <dbReference type="ChEBI" id="CHEBI:58189"/>
    </reaction>
    <physiologicalReaction direction="left-to-right" evidence="5">
        <dbReference type="Rhea" id="RHEA:19670"/>
    </physiologicalReaction>
</comment>
<dbReference type="PANTHER" id="PTHR13748:SF62">
    <property type="entry name" value="COBW DOMAIN-CONTAINING PROTEIN"/>
    <property type="match status" value="1"/>
</dbReference>
<accession>A0ABR8PVD4</accession>
<gene>
    <name evidence="8" type="ORF">H9661_12350</name>
</gene>
<evidence type="ECO:0000313" key="9">
    <source>
        <dbReference type="Proteomes" id="UP000627781"/>
    </source>
</evidence>
<dbReference type="Proteomes" id="UP000627781">
    <property type="component" value="Unassembled WGS sequence"/>
</dbReference>
<keyword evidence="1" id="KW-0547">Nucleotide-binding</keyword>
<dbReference type="Gene3D" id="3.30.1220.10">
    <property type="entry name" value="CobW-like, C-terminal domain"/>
    <property type="match status" value="1"/>
</dbReference>
<dbReference type="InterPro" id="IPR051316">
    <property type="entry name" value="Zinc-reg_GTPase_activator"/>
</dbReference>
<evidence type="ECO:0000313" key="8">
    <source>
        <dbReference type="EMBL" id="MBD7912148.1"/>
    </source>
</evidence>
<dbReference type="RefSeq" id="WP_185966824.1">
    <property type="nucleotide sequence ID" value="NZ_JACSRA010000019.1"/>
</dbReference>
<name>A0ABR8PVD4_9CLOT</name>
<evidence type="ECO:0000256" key="4">
    <source>
        <dbReference type="ARBA" id="ARBA00034320"/>
    </source>
</evidence>
<proteinExistence type="inferred from homology"/>
<keyword evidence="3" id="KW-0143">Chaperone</keyword>
<dbReference type="InterPro" id="IPR003495">
    <property type="entry name" value="CobW/HypB/UreG_nucleotide-bd"/>
</dbReference>
<dbReference type="SUPFAM" id="SSF52540">
    <property type="entry name" value="P-loop containing nucleoside triphosphate hydrolases"/>
    <property type="match status" value="1"/>
</dbReference>
<feature type="domain" description="CobW/HypB/UreG nucleotide-binding" evidence="6">
    <location>
        <begin position="7"/>
        <end position="180"/>
    </location>
</feature>
<evidence type="ECO:0000256" key="1">
    <source>
        <dbReference type="ARBA" id="ARBA00022741"/>
    </source>
</evidence>
<dbReference type="InterPro" id="IPR011629">
    <property type="entry name" value="CobW-like_C"/>
</dbReference>
<evidence type="ECO:0000256" key="5">
    <source>
        <dbReference type="ARBA" id="ARBA00049117"/>
    </source>
</evidence>
<dbReference type="InterPro" id="IPR027417">
    <property type="entry name" value="P-loop_NTPase"/>
</dbReference>
<dbReference type="PANTHER" id="PTHR13748">
    <property type="entry name" value="COBW-RELATED"/>
    <property type="match status" value="1"/>
</dbReference>
<protein>
    <submittedName>
        <fullName evidence="8">GTP-binding protein</fullName>
    </submittedName>
</protein>
<dbReference type="CDD" id="cd03112">
    <property type="entry name" value="CobW-like"/>
    <property type="match status" value="1"/>
</dbReference>
<dbReference type="Pfam" id="PF02492">
    <property type="entry name" value="cobW"/>
    <property type="match status" value="1"/>
</dbReference>
<dbReference type="Pfam" id="PF07683">
    <property type="entry name" value="CobW_C"/>
    <property type="match status" value="1"/>
</dbReference>
<sequence length="321" mass="36082">MDIKIDIVSGFLGAGKTTLIKKLLDSDLRKEKLAILENEFGEVSIDGDLLNDTKVDIKEINSGCICCSLVGDFKEAMHEIIKQYSPERIIIEPSGVAKLSDIIKSCKSISKNNNIYINNIFTVIDVINYEAYINNFGEFYKDQIKNANTIILSKIENNDEEQIKKISRLIRNINKESSIITAPLDEMDGNDILTISKEDIKKSNEKTLSIKKSFKISAVNKVSHSHSADNIFNNWGVETQKSFSKSTLEKIFKIIVNDKSYGNILRGKGIVKLEEGIWGEFHYTPGKFKINKATKQRVGKIVIIGEGVDKNKLNLLFNING</sequence>